<name>D1PZR6_9BACT</name>
<keyword evidence="2" id="KW-1185">Reference proteome</keyword>
<organism evidence="1 2">
    <name type="scientific">Hallella bergensis DSM 17361</name>
    <dbReference type="NCBI Taxonomy" id="585502"/>
    <lineage>
        <taxon>Bacteria</taxon>
        <taxon>Pseudomonadati</taxon>
        <taxon>Bacteroidota</taxon>
        <taxon>Bacteroidia</taxon>
        <taxon>Bacteroidales</taxon>
        <taxon>Prevotellaceae</taxon>
        <taxon>Hallella</taxon>
    </lineage>
</organism>
<evidence type="ECO:0000313" key="1">
    <source>
        <dbReference type="EMBL" id="EFA43098.1"/>
    </source>
</evidence>
<dbReference type="Proteomes" id="UP000003160">
    <property type="component" value="Unassembled WGS sequence"/>
</dbReference>
<sequence>MRPKRNAKRLQSHFTWIFLAFPTKNIGRNMALSALDDLTKKAGKCQESLQTGNLHIERTKKRRGKKKTFEPRERLVSATFS</sequence>
<evidence type="ECO:0000313" key="2">
    <source>
        <dbReference type="Proteomes" id="UP000003160"/>
    </source>
</evidence>
<dbReference type="HOGENOM" id="CLU_2570926_0_0_10"/>
<comment type="caution">
    <text evidence="1">The sequence shown here is derived from an EMBL/GenBank/DDBJ whole genome shotgun (WGS) entry which is preliminary data.</text>
</comment>
<accession>D1PZR6</accession>
<reference evidence="1 2" key="1">
    <citation type="submission" date="2009-10" db="EMBL/GenBank/DDBJ databases">
        <authorList>
            <person name="Qin X."/>
            <person name="Bachman B."/>
            <person name="Battles P."/>
            <person name="Bell A."/>
            <person name="Bess C."/>
            <person name="Bickham C."/>
            <person name="Chaboub L."/>
            <person name="Chen D."/>
            <person name="Coyle M."/>
            <person name="Deiros D.R."/>
            <person name="Dinh H."/>
            <person name="Forbes L."/>
            <person name="Fowler G."/>
            <person name="Francisco L."/>
            <person name="Fu Q."/>
            <person name="Gubbala S."/>
            <person name="Hale W."/>
            <person name="Han Y."/>
            <person name="Hemphill L."/>
            <person name="Highlander S.K."/>
            <person name="Hirani K."/>
            <person name="Hogues M."/>
            <person name="Jackson L."/>
            <person name="Jakkamsetti A."/>
            <person name="Javaid M."/>
            <person name="Jiang H."/>
            <person name="Korchina V."/>
            <person name="Kovar C."/>
            <person name="Lara F."/>
            <person name="Lee S."/>
            <person name="Mata R."/>
            <person name="Mathew T."/>
            <person name="Moen C."/>
            <person name="Morales K."/>
            <person name="Munidasa M."/>
            <person name="Nazareth L."/>
            <person name="Ngo R."/>
            <person name="Nguyen L."/>
            <person name="Okwuonu G."/>
            <person name="Ongeri F."/>
            <person name="Patil S."/>
            <person name="Petrosino J."/>
            <person name="Pham C."/>
            <person name="Pham P."/>
            <person name="Pu L.-L."/>
            <person name="Puazo M."/>
            <person name="Raj R."/>
            <person name="Reid J."/>
            <person name="Rouhana J."/>
            <person name="Saada N."/>
            <person name="Shang Y."/>
            <person name="Simmons D."/>
            <person name="Thornton R."/>
            <person name="Warren J."/>
            <person name="Weissenberger G."/>
            <person name="Zhang J."/>
            <person name="Zhang L."/>
            <person name="Zhou C."/>
            <person name="Zhu D."/>
            <person name="Muzny D."/>
            <person name="Worley K."/>
            <person name="Gibbs R."/>
        </authorList>
    </citation>
    <scope>NUCLEOTIDE SEQUENCE [LARGE SCALE GENOMIC DNA]</scope>
    <source>
        <strain evidence="1 2">DSM 17361</strain>
    </source>
</reference>
<gene>
    <name evidence="1" type="ORF">HMPREF0645_2451</name>
</gene>
<dbReference type="AlphaFoldDB" id="D1PZR6"/>
<proteinExistence type="predicted"/>
<protein>
    <submittedName>
        <fullName evidence="1">Uncharacterized protein</fullName>
    </submittedName>
</protein>
<dbReference type="EMBL" id="ACKS01000091">
    <property type="protein sequence ID" value="EFA43098.1"/>
    <property type="molecule type" value="Genomic_DNA"/>
</dbReference>